<dbReference type="GO" id="GO:0004930">
    <property type="term" value="F:G protein-coupled receptor activity"/>
    <property type="evidence" value="ECO:0007669"/>
    <property type="project" value="UniProtKB-KW"/>
</dbReference>
<keyword evidence="7 9" id="KW-0675">Receptor</keyword>
<evidence type="ECO:0000256" key="7">
    <source>
        <dbReference type="ARBA" id="ARBA00023170"/>
    </source>
</evidence>
<keyword evidence="13" id="KW-1185">Reference proteome</keyword>
<comment type="similarity">
    <text evidence="9">Belongs to the G-protein coupled receptor 1 family.</text>
</comment>
<evidence type="ECO:0000256" key="4">
    <source>
        <dbReference type="ARBA" id="ARBA00022989"/>
    </source>
</evidence>
<dbReference type="eggNOG" id="KOG3656">
    <property type="taxonomic scope" value="Eukaryota"/>
</dbReference>
<evidence type="ECO:0000313" key="12">
    <source>
        <dbReference type="Ensembl" id="ENSCSAVP00000014863.1"/>
    </source>
</evidence>
<feature type="domain" description="G-protein coupled receptors family 1 profile" evidence="11">
    <location>
        <begin position="112"/>
        <end position="227"/>
    </location>
</feature>
<dbReference type="Ensembl" id="ENSCSAVT00000015036.1">
    <property type="protein sequence ID" value="ENSCSAVP00000014863.1"/>
    <property type="gene ID" value="ENSCSAVG00000008700.1"/>
</dbReference>
<dbReference type="HOGENOM" id="CLU_1222066_0_0_1"/>
<reference evidence="13" key="1">
    <citation type="submission" date="2003-08" db="EMBL/GenBank/DDBJ databases">
        <authorList>
            <person name="Birren B."/>
            <person name="Nusbaum C."/>
            <person name="Abebe A."/>
            <person name="Abouelleil A."/>
            <person name="Adekoya E."/>
            <person name="Ait-zahra M."/>
            <person name="Allen N."/>
            <person name="Allen T."/>
            <person name="An P."/>
            <person name="Anderson M."/>
            <person name="Anderson S."/>
            <person name="Arachchi H."/>
            <person name="Armbruster J."/>
            <person name="Bachantsang P."/>
            <person name="Baldwin J."/>
            <person name="Barry A."/>
            <person name="Bayul T."/>
            <person name="Blitshsteyn B."/>
            <person name="Bloom T."/>
            <person name="Blye J."/>
            <person name="Boguslavskiy L."/>
            <person name="Borowsky M."/>
            <person name="Boukhgalter B."/>
            <person name="Brunache A."/>
            <person name="Butler J."/>
            <person name="Calixte N."/>
            <person name="Calvo S."/>
            <person name="Camarata J."/>
            <person name="Campo K."/>
            <person name="Chang J."/>
            <person name="Cheshatsang Y."/>
            <person name="Citroen M."/>
            <person name="Collymore A."/>
            <person name="Considine T."/>
            <person name="Cook A."/>
            <person name="Cooke P."/>
            <person name="Corum B."/>
            <person name="Cuomo C."/>
            <person name="David R."/>
            <person name="Dawoe T."/>
            <person name="Degray S."/>
            <person name="Dodge S."/>
            <person name="Dooley K."/>
            <person name="Dorje P."/>
            <person name="Dorjee K."/>
            <person name="Dorris L."/>
            <person name="Duffey N."/>
            <person name="Dupes A."/>
            <person name="Elkins T."/>
            <person name="Engels R."/>
            <person name="Erickson J."/>
            <person name="Farina A."/>
            <person name="Faro S."/>
            <person name="Ferreira P."/>
            <person name="Fischer H."/>
            <person name="Fitzgerald M."/>
            <person name="Foley K."/>
            <person name="Gage D."/>
            <person name="Galagan J."/>
            <person name="Gearin G."/>
            <person name="Gnerre S."/>
            <person name="Gnirke A."/>
            <person name="Goyette A."/>
            <person name="Graham J."/>
            <person name="Grandbois E."/>
            <person name="Gyaltsen K."/>
            <person name="Hafez N."/>
            <person name="Hagopian D."/>
            <person name="Hagos B."/>
            <person name="Hall J."/>
            <person name="Hatcher B."/>
            <person name="Heller A."/>
            <person name="Higgins H."/>
            <person name="Honan T."/>
            <person name="Horn A."/>
            <person name="Houde N."/>
            <person name="Hughes L."/>
            <person name="Hulme W."/>
            <person name="Husby E."/>
            <person name="Iliev I."/>
            <person name="Jaffe D."/>
            <person name="Jones C."/>
            <person name="Kamal M."/>
            <person name="Kamat A."/>
            <person name="Kamvysselis M."/>
            <person name="Karlsson E."/>
            <person name="Kells C."/>
            <person name="Kieu A."/>
            <person name="Kisner P."/>
            <person name="Kodira C."/>
            <person name="Kulbokas E."/>
            <person name="Labutti K."/>
            <person name="Lama D."/>
            <person name="Landers T."/>
            <person name="Leger J."/>
            <person name="Levine S."/>
            <person name="Lewis D."/>
            <person name="Lewis T."/>
            <person name="Lindblad-toh K."/>
            <person name="Liu X."/>
            <person name="Lokyitsang T."/>
            <person name="Lokyitsang Y."/>
            <person name="Lucien O."/>
            <person name="Lui A."/>
            <person name="Ma L.J."/>
            <person name="Mabbitt R."/>
            <person name="Macdonald J."/>
            <person name="Maclean C."/>
            <person name="Major J."/>
            <person name="Manning J."/>
            <person name="Marabella R."/>
            <person name="Maru K."/>
            <person name="Matthews C."/>
            <person name="Mauceli E."/>
            <person name="Mccarthy M."/>
            <person name="Mcdonough S."/>
            <person name="Mcghee T."/>
            <person name="Meldrim J."/>
            <person name="Meneus L."/>
            <person name="Mesirov J."/>
            <person name="Mihalev A."/>
            <person name="Mihova T."/>
            <person name="Mikkelsen T."/>
            <person name="Mlenga V."/>
            <person name="Moru K."/>
            <person name="Mozes J."/>
            <person name="Mulrain L."/>
            <person name="Munson G."/>
            <person name="Naylor J."/>
            <person name="Newes C."/>
            <person name="Nguyen C."/>
            <person name="Nguyen N."/>
            <person name="Nguyen T."/>
            <person name="Nicol R."/>
            <person name="Nielsen C."/>
            <person name="Nizzari M."/>
            <person name="Norbu C."/>
            <person name="Norbu N."/>
            <person name="O'donnell P."/>
            <person name="Okoawo O."/>
            <person name="O'leary S."/>
            <person name="Omotosho B."/>
            <person name="O'neill K."/>
            <person name="Osman S."/>
            <person name="Parker S."/>
            <person name="Perrin D."/>
            <person name="Phunkhang P."/>
            <person name="Piqani B."/>
            <person name="Purcell S."/>
            <person name="Rachupka T."/>
            <person name="Ramasamy U."/>
            <person name="Rameau R."/>
            <person name="Ray V."/>
            <person name="Raymond C."/>
            <person name="Retta R."/>
            <person name="Richardson S."/>
            <person name="Rise C."/>
            <person name="Rodriguez J."/>
            <person name="Rogers J."/>
            <person name="Rogov P."/>
            <person name="Rutman M."/>
            <person name="Schupbach R."/>
            <person name="Seaman C."/>
            <person name="Settipalli S."/>
            <person name="Sharpe T."/>
            <person name="Sheridan J."/>
            <person name="Sherpa N."/>
            <person name="Shi J."/>
            <person name="Smirnov S."/>
            <person name="Smith C."/>
            <person name="Sougnez C."/>
            <person name="Spencer B."/>
            <person name="Stalker J."/>
            <person name="Stange-thomann N."/>
            <person name="Stavropoulos S."/>
            <person name="Stetson K."/>
            <person name="Stone C."/>
            <person name="Stone S."/>
            <person name="Stubbs M."/>
            <person name="Talamas J."/>
            <person name="Tchuinga P."/>
            <person name="Tenzing P."/>
            <person name="Tesfaye S."/>
            <person name="Theodore J."/>
            <person name="Thoulutsang Y."/>
            <person name="Topham K."/>
            <person name="Towey S."/>
            <person name="Tsamla T."/>
            <person name="Tsomo N."/>
            <person name="Vallee D."/>
            <person name="Vassiliev H."/>
            <person name="Venkataraman V."/>
            <person name="Vinson J."/>
            <person name="Vo A."/>
            <person name="Wade C."/>
            <person name="Wang S."/>
            <person name="Wangchuk T."/>
            <person name="Wangdi T."/>
            <person name="Whittaker C."/>
            <person name="Wilkinson J."/>
            <person name="Wu Y."/>
            <person name="Wyman D."/>
            <person name="Yadav S."/>
            <person name="Yang S."/>
            <person name="Yang X."/>
            <person name="Yeager S."/>
            <person name="Yee E."/>
            <person name="Young G."/>
            <person name="Zainoun J."/>
            <person name="Zembeck L."/>
            <person name="Zimmer A."/>
            <person name="Zody M."/>
            <person name="Lander E."/>
        </authorList>
    </citation>
    <scope>NUCLEOTIDE SEQUENCE [LARGE SCALE GENOMIC DNA]</scope>
</reference>
<keyword evidence="6 10" id="KW-0472">Membrane</keyword>
<dbReference type="PROSITE" id="PS00237">
    <property type="entry name" value="G_PROTEIN_RECEP_F1_1"/>
    <property type="match status" value="1"/>
</dbReference>
<keyword evidence="8 9" id="KW-0807">Transducer</keyword>
<reference evidence="12" key="3">
    <citation type="submission" date="2025-09" db="UniProtKB">
        <authorList>
            <consortium name="Ensembl"/>
        </authorList>
    </citation>
    <scope>IDENTIFICATION</scope>
</reference>
<dbReference type="GO" id="GO:0005886">
    <property type="term" value="C:plasma membrane"/>
    <property type="evidence" value="ECO:0007669"/>
    <property type="project" value="UniProtKB-SubCell"/>
</dbReference>
<feature type="transmembrane region" description="Helical" evidence="10">
    <location>
        <begin position="132"/>
        <end position="157"/>
    </location>
</feature>
<accession>H2ZB98</accession>
<organism evidence="12 13">
    <name type="scientific">Ciona savignyi</name>
    <name type="common">Pacific transparent sea squirt</name>
    <dbReference type="NCBI Taxonomy" id="51511"/>
    <lineage>
        <taxon>Eukaryota</taxon>
        <taxon>Metazoa</taxon>
        <taxon>Chordata</taxon>
        <taxon>Tunicata</taxon>
        <taxon>Ascidiacea</taxon>
        <taxon>Phlebobranchia</taxon>
        <taxon>Cionidae</taxon>
        <taxon>Ciona</taxon>
    </lineage>
</organism>
<keyword evidence="5 9" id="KW-0297">G-protein coupled receptor</keyword>
<evidence type="ECO:0000259" key="11">
    <source>
        <dbReference type="PROSITE" id="PS50262"/>
    </source>
</evidence>
<protein>
    <recommendedName>
        <fullName evidence="11">G-protein coupled receptors family 1 profile domain-containing protein</fullName>
    </recommendedName>
</protein>
<evidence type="ECO:0000256" key="2">
    <source>
        <dbReference type="ARBA" id="ARBA00022475"/>
    </source>
</evidence>
<dbReference type="AlphaFoldDB" id="H2ZB98"/>
<name>H2ZB98_CIOSA</name>
<proteinExistence type="inferred from homology"/>
<dbReference type="GeneTree" id="ENSGT00940000167322"/>
<keyword evidence="3 9" id="KW-0812">Transmembrane</keyword>
<evidence type="ECO:0000256" key="6">
    <source>
        <dbReference type="ARBA" id="ARBA00023136"/>
    </source>
</evidence>
<dbReference type="GO" id="GO:0071880">
    <property type="term" value="P:adenylate cyclase-activating adrenergic receptor signaling pathway"/>
    <property type="evidence" value="ECO:0007669"/>
    <property type="project" value="TreeGrafter"/>
</dbReference>
<dbReference type="Proteomes" id="UP000007875">
    <property type="component" value="Unassembled WGS sequence"/>
</dbReference>
<evidence type="ECO:0000256" key="9">
    <source>
        <dbReference type="RuleBase" id="RU000688"/>
    </source>
</evidence>
<feature type="transmembrane region" description="Helical" evidence="10">
    <location>
        <begin position="34"/>
        <end position="54"/>
    </location>
</feature>
<keyword evidence="2" id="KW-1003">Cell membrane</keyword>
<evidence type="ECO:0000256" key="3">
    <source>
        <dbReference type="ARBA" id="ARBA00022692"/>
    </source>
</evidence>
<dbReference type="PANTHER" id="PTHR24248:SF195">
    <property type="entry name" value="D(1) DOPAMINE RECEPTOR-LIKE"/>
    <property type="match status" value="1"/>
</dbReference>
<evidence type="ECO:0000256" key="8">
    <source>
        <dbReference type="ARBA" id="ARBA00023224"/>
    </source>
</evidence>
<evidence type="ECO:0000256" key="1">
    <source>
        <dbReference type="ARBA" id="ARBA00004651"/>
    </source>
</evidence>
<dbReference type="PROSITE" id="PS50262">
    <property type="entry name" value="G_PROTEIN_RECEP_F1_2"/>
    <property type="match status" value="1"/>
</dbReference>
<feature type="transmembrane region" description="Helical" evidence="10">
    <location>
        <begin position="98"/>
        <end position="120"/>
    </location>
</feature>
<reference evidence="12" key="2">
    <citation type="submission" date="2025-08" db="UniProtKB">
        <authorList>
            <consortium name="Ensembl"/>
        </authorList>
    </citation>
    <scope>IDENTIFICATION</scope>
</reference>
<dbReference type="STRING" id="51511.ENSCSAVP00000014863"/>
<dbReference type="InterPro" id="IPR000276">
    <property type="entry name" value="GPCR_Rhodpsn"/>
</dbReference>
<keyword evidence="4 10" id="KW-1133">Transmembrane helix</keyword>
<feature type="transmembrane region" description="Helical" evidence="10">
    <location>
        <begin position="177"/>
        <end position="201"/>
    </location>
</feature>
<dbReference type="SUPFAM" id="SSF81321">
    <property type="entry name" value="Family A G protein-coupled receptor-like"/>
    <property type="match status" value="1"/>
</dbReference>
<evidence type="ECO:0000256" key="10">
    <source>
        <dbReference type="SAM" id="Phobius"/>
    </source>
</evidence>
<sequence>MFAFKKKNLKQQLNGLAEHSTGYRKLNGRRNRKLWFYFFGLIVLIHLFAIPVHASDTTQSFTPTPNLTSNKFTDLRHSGITIPEYENQGLNSPSKAGLYFILSCVCIFTVIGNVMVILTATIFRKLRTIPNMFIISLASADLTIGTVVLPMWSHYVIGGKWDLGAFWCDIWTSVDVLSVTASIGTLCAISLDRFVAITMPFKYSTKMTRLRARFIIGFHMDCFSRYR</sequence>
<dbReference type="InParanoid" id="H2ZB98"/>
<dbReference type="Gene3D" id="1.20.1070.10">
    <property type="entry name" value="Rhodopsin 7-helix transmembrane proteins"/>
    <property type="match status" value="1"/>
</dbReference>
<dbReference type="PANTHER" id="PTHR24248">
    <property type="entry name" value="ADRENERGIC RECEPTOR-RELATED G-PROTEIN COUPLED RECEPTOR"/>
    <property type="match status" value="1"/>
</dbReference>
<comment type="subcellular location">
    <subcellularLocation>
        <location evidence="1">Cell membrane</location>
        <topology evidence="1">Multi-pass membrane protein</topology>
    </subcellularLocation>
</comment>
<dbReference type="PRINTS" id="PR00237">
    <property type="entry name" value="GPCRRHODOPSN"/>
</dbReference>
<dbReference type="Pfam" id="PF00001">
    <property type="entry name" value="7tm_1"/>
    <property type="match status" value="1"/>
</dbReference>
<evidence type="ECO:0000313" key="13">
    <source>
        <dbReference type="Proteomes" id="UP000007875"/>
    </source>
</evidence>
<dbReference type="OMA" id="NGLAEHS"/>
<evidence type="ECO:0000256" key="5">
    <source>
        <dbReference type="ARBA" id="ARBA00023040"/>
    </source>
</evidence>
<dbReference type="InterPro" id="IPR017452">
    <property type="entry name" value="GPCR_Rhodpsn_7TM"/>
</dbReference>
<dbReference type="GO" id="GO:0043410">
    <property type="term" value="P:positive regulation of MAPK cascade"/>
    <property type="evidence" value="ECO:0007669"/>
    <property type="project" value="TreeGrafter"/>
</dbReference>